<dbReference type="EMBL" id="FQTU01000008">
    <property type="protein sequence ID" value="SHE87587.1"/>
    <property type="molecule type" value="Genomic_DNA"/>
</dbReference>
<dbReference type="EC" id="3.1.26.-" evidence="6"/>
<evidence type="ECO:0000256" key="1">
    <source>
        <dbReference type="ARBA" id="ARBA00022517"/>
    </source>
</evidence>
<keyword evidence="6" id="KW-0694">RNA-binding</keyword>
<evidence type="ECO:0000256" key="3">
    <source>
        <dbReference type="ARBA" id="ARBA00022722"/>
    </source>
</evidence>
<comment type="function">
    <text evidence="6">Involved in correct processing of both the 5' and 3' ends of 23S rRNA precursor. Processes 30S rRNA precursor transcript even in absence of ribonuclease 3 (Rnc); Rnc processes 30S rRNA into smaller rRNA precursors.</text>
</comment>
<dbReference type="STRING" id="1120975.SAMN02746064_01397"/>
<comment type="similarity">
    <text evidence="6">Belongs to the MrnC RNase family.</text>
</comment>
<evidence type="ECO:0000256" key="6">
    <source>
        <dbReference type="HAMAP-Rule" id="MF_01468"/>
    </source>
</evidence>
<evidence type="ECO:0000256" key="4">
    <source>
        <dbReference type="ARBA" id="ARBA00022759"/>
    </source>
</evidence>
<dbReference type="Gene3D" id="1.10.1520.10">
    <property type="entry name" value="Ribonuclease III domain"/>
    <property type="match status" value="1"/>
</dbReference>
<dbReference type="GO" id="GO:0005737">
    <property type="term" value="C:cytoplasm"/>
    <property type="evidence" value="ECO:0007669"/>
    <property type="project" value="UniProtKB-SubCell"/>
</dbReference>
<name>A0A1M4X2I2_9FIRM</name>
<dbReference type="OrthoDB" id="46571at2"/>
<dbReference type="PANTHER" id="PTHR34276">
    <property type="entry name" value="MINI-RIBONUCLEASE 3"/>
    <property type="match status" value="1"/>
</dbReference>
<keyword evidence="9" id="KW-1185">Reference proteome</keyword>
<evidence type="ECO:0000256" key="2">
    <source>
        <dbReference type="ARBA" id="ARBA00022552"/>
    </source>
</evidence>
<evidence type="ECO:0000259" key="7">
    <source>
        <dbReference type="SMART" id="SM00535"/>
    </source>
</evidence>
<dbReference type="HAMAP" id="MF_01468">
    <property type="entry name" value="RNase_Mini_III"/>
    <property type="match status" value="1"/>
</dbReference>
<comment type="subcellular location">
    <subcellularLocation>
        <location evidence="6">Cytoplasm</location>
    </subcellularLocation>
</comment>
<keyword evidence="4 6" id="KW-0255">Endonuclease</keyword>
<dbReference type="GO" id="GO:0019843">
    <property type="term" value="F:rRNA binding"/>
    <property type="evidence" value="ECO:0007669"/>
    <property type="project" value="UniProtKB-UniRule"/>
</dbReference>
<dbReference type="AlphaFoldDB" id="A0A1M4X2I2"/>
<reference evidence="8 9" key="1">
    <citation type="submission" date="2016-11" db="EMBL/GenBank/DDBJ databases">
        <authorList>
            <person name="Jaros S."/>
            <person name="Januszkiewicz K."/>
            <person name="Wedrychowicz H."/>
        </authorList>
    </citation>
    <scope>NUCLEOTIDE SEQUENCE [LARGE SCALE GENOMIC DNA]</scope>
    <source>
        <strain evidence="8 9">DSM 14828</strain>
    </source>
</reference>
<dbReference type="SMART" id="SM00535">
    <property type="entry name" value="RIBOc"/>
    <property type="match status" value="1"/>
</dbReference>
<keyword evidence="6" id="KW-0699">rRNA-binding</keyword>
<dbReference type="InterPro" id="IPR008226">
    <property type="entry name" value="Mini3_fam"/>
</dbReference>
<organism evidence="8 9">
    <name type="scientific">Alkalibacter saccharofermentans DSM 14828</name>
    <dbReference type="NCBI Taxonomy" id="1120975"/>
    <lineage>
        <taxon>Bacteria</taxon>
        <taxon>Bacillati</taxon>
        <taxon>Bacillota</taxon>
        <taxon>Clostridia</taxon>
        <taxon>Eubacteriales</taxon>
        <taxon>Eubacteriaceae</taxon>
        <taxon>Alkalibacter</taxon>
    </lineage>
</organism>
<dbReference type="CDD" id="cd00593">
    <property type="entry name" value="RIBOc"/>
    <property type="match status" value="1"/>
</dbReference>
<comment type="cofactor">
    <cofactor evidence="6">
        <name>Mg(2+)</name>
        <dbReference type="ChEBI" id="CHEBI:18420"/>
    </cofactor>
</comment>
<keyword evidence="3 6" id="KW-0540">Nuclease</keyword>
<keyword evidence="1 6" id="KW-0690">Ribosome biogenesis</keyword>
<keyword evidence="6" id="KW-0963">Cytoplasm</keyword>
<dbReference type="Proteomes" id="UP000184251">
    <property type="component" value="Unassembled WGS sequence"/>
</dbReference>
<feature type="domain" description="RNase III" evidence="7">
    <location>
        <begin position="7"/>
        <end position="149"/>
    </location>
</feature>
<evidence type="ECO:0000313" key="9">
    <source>
        <dbReference type="Proteomes" id="UP000184251"/>
    </source>
</evidence>
<dbReference type="Pfam" id="PF00636">
    <property type="entry name" value="Ribonuclease_3"/>
    <property type="match status" value="1"/>
</dbReference>
<accession>A0A1M4X2I2</accession>
<keyword evidence="5 6" id="KW-0378">Hydrolase</keyword>
<dbReference type="PANTHER" id="PTHR34276:SF1">
    <property type="entry name" value="MINI-RIBONUCLEASE 3"/>
    <property type="match status" value="1"/>
</dbReference>
<sequence>MEKGQLKAKIKDFYPKNISRLEGKAFNPVNLAFMGDAIYESHVRRYVVLNHPKMKVSDLHRLCIRYVKATAQSKAVGVLHEGLTEDEKFIFRRGRNAATATAPKNTSIVEYKRATGFEAVIGYLFLTGAVNRMEDLIEKAVRILEAEKS</sequence>
<gene>
    <name evidence="6" type="primary">mrnC</name>
    <name evidence="8" type="ORF">SAMN02746064_01397</name>
</gene>
<evidence type="ECO:0000313" key="8">
    <source>
        <dbReference type="EMBL" id="SHE87587.1"/>
    </source>
</evidence>
<dbReference type="InterPro" id="IPR036389">
    <property type="entry name" value="RNase_III_sf"/>
</dbReference>
<keyword evidence="6" id="KW-0460">Magnesium</keyword>
<dbReference type="PIRSF" id="PIRSF005520">
    <property type="entry name" value="UCP005520"/>
    <property type="match status" value="1"/>
</dbReference>
<feature type="active site" evidence="6">
    <location>
        <position position="36"/>
    </location>
</feature>
<protein>
    <recommendedName>
        <fullName evidence="6">Mini-ribonuclease 3</fullName>
        <shortName evidence="6">Mini-3</shortName>
        <shortName evidence="6">Mini-RNase 3</shortName>
        <ecNumber evidence="6">3.1.26.-</ecNumber>
    </recommendedName>
    <alternativeName>
        <fullName evidence="6">Mini-RNase III</fullName>
        <shortName evidence="6">Mini-III</shortName>
    </alternativeName>
</protein>
<dbReference type="InterPro" id="IPR000999">
    <property type="entry name" value="RNase_III_dom"/>
</dbReference>
<dbReference type="GO" id="GO:0006364">
    <property type="term" value="P:rRNA processing"/>
    <property type="evidence" value="ECO:0007669"/>
    <property type="project" value="UniProtKB-UniRule"/>
</dbReference>
<dbReference type="SUPFAM" id="SSF69065">
    <property type="entry name" value="RNase III domain-like"/>
    <property type="match status" value="1"/>
</dbReference>
<proteinExistence type="inferred from homology"/>
<keyword evidence="2 6" id="KW-0698">rRNA processing</keyword>
<evidence type="ECO:0000256" key="5">
    <source>
        <dbReference type="ARBA" id="ARBA00022801"/>
    </source>
</evidence>
<dbReference type="GO" id="GO:0004525">
    <property type="term" value="F:ribonuclease III activity"/>
    <property type="evidence" value="ECO:0007669"/>
    <property type="project" value="InterPro"/>
</dbReference>
<dbReference type="RefSeq" id="WP_084117066.1">
    <property type="nucleotide sequence ID" value="NZ_FQTU01000008.1"/>
</dbReference>
<comment type="subunit">
    <text evidence="6">Homodimer.</text>
</comment>